<gene>
    <name evidence="2" type="ORF">NTG6680_0257</name>
</gene>
<protein>
    <submittedName>
        <fullName evidence="2">PEP-CTERM domain-containing protein</fullName>
    </submittedName>
</protein>
<dbReference type="Proteomes" id="UP000839052">
    <property type="component" value="Chromosome"/>
</dbReference>
<dbReference type="NCBIfam" id="TIGR02595">
    <property type="entry name" value="PEP_CTERM"/>
    <property type="match status" value="1"/>
</dbReference>
<organism evidence="2 3">
    <name type="scientific">Candidatus Nitrotoga arctica</name>
    <dbReference type="NCBI Taxonomy" id="453162"/>
    <lineage>
        <taxon>Bacteria</taxon>
        <taxon>Pseudomonadati</taxon>
        <taxon>Pseudomonadota</taxon>
        <taxon>Betaproteobacteria</taxon>
        <taxon>Nitrosomonadales</taxon>
        <taxon>Gallionellaceae</taxon>
        <taxon>Candidatus Nitrotoga</taxon>
    </lineage>
</organism>
<name>A0ABN8AM54_9PROT</name>
<accession>A0ABN8AM54</accession>
<sequence length="349" mass="36990">MPVPVWSDKGIQASHTTSRAEYSLARLIIKRGAHVKKINRIKCMLAATVFFSAAPACAMTITADYSSLGTVYQDGGGVLSNTLGGTDVTDIFKSNVQTSLNYWQNAILLNSWNMTISFKLDNLSALSAAGISQLDSFDGNTRPLTTTIRVDSSATPFYIDPTPADNSEFTLADFTILSGTVNSGRFGAAVGTPANRRYDLLSLILHEMEHALGFDASNASNTRYTSVINGAGDILTVPTLVSGLGSPFDIPVIGTHIDGTANGGIFNNTSLALPGFNFGERALLSGVDIFAICTIEGCDASQLNTNPSAVLRSVDVSPSAVPEPDILLLMSVAGLGMIGMVRRRRQLRS</sequence>
<evidence type="ECO:0000313" key="3">
    <source>
        <dbReference type="Proteomes" id="UP000839052"/>
    </source>
</evidence>
<dbReference type="Pfam" id="PF07589">
    <property type="entry name" value="PEP-CTERM"/>
    <property type="match status" value="1"/>
</dbReference>
<proteinExistence type="predicted"/>
<evidence type="ECO:0000313" key="2">
    <source>
        <dbReference type="EMBL" id="CAG9931510.1"/>
    </source>
</evidence>
<dbReference type="EMBL" id="OU912926">
    <property type="protein sequence ID" value="CAG9931510.1"/>
    <property type="molecule type" value="Genomic_DNA"/>
</dbReference>
<reference evidence="2 3" key="1">
    <citation type="submission" date="2021-10" db="EMBL/GenBank/DDBJ databases">
        <authorList>
            <person name="Koch H."/>
        </authorList>
    </citation>
    <scope>NUCLEOTIDE SEQUENCE [LARGE SCALE GENOMIC DNA]</scope>
    <source>
        <strain evidence="2">6680</strain>
    </source>
</reference>
<dbReference type="InterPro" id="IPR013424">
    <property type="entry name" value="Ice-binding_C"/>
</dbReference>
<feature type="domain" description="Ice-binding protein C-terminal" evidence="1">
    <location>
        <begin position="320"/>
        <end position="345"/>
    </location>
</feature>
<keyword evidence="3" id="KW-1185">Reference proteome</keyword>
<evidence type="ECO:0000259" key="1">
    <source>
        <dbReference type="Pfam" id="PF07589"/>
    </source>
</evidence>